<dbReference type="PANTHER" id="PTHR47199:SF2">
    <property type="entry name" value="PHOTOSYSTEM II STABILITY_ASSEMBLY FACTOR HCF136, CHLOROPLASTIC"/>
    <property type="match status" value="1"/>
</dbReference>
<keyword evidence="2" id="KW-1185">Reference proteome</keyword>
<dbReference type="eggNOG" id="COG4447">
    <property type="taxonomic scope" value="Bacteria"/>
</dbReference>
<gene>
    <name evidence="1" type="ordered locus">Thexy_1675</name>
</gene>
<dbReference type="SUPFAM" id="SSF50939">
    <property type="entry name" value="Sialidases"/>
    <property type="match status" value="1"/>
</dbReference>
<evidence type="ECO:0000313" key="1">
    <source>
        <dbReference type="EMBL" id="AEF17704.1"/>
    </source>
</evidence>
<protein>
    <recommendedName>
        <fullName evidence="3">Photosystem II stability/assembly factor-like protein</fullName>
    </recommendedName>
</protein>
<dbReference type="InterPro" id="IPR002860">
    <property type="entry name" value="BNR_rpt"/>
</dbReference>
<dbReference type="HOGENOM" id="CLU_451217_0_0_9"/>
<dbReference type="SUPFAM" id="SSF110296">
    <property type="entry name" value="Oligoxyloglucan reducing end-specific cellobiohydrolase"/>
    <property type="match status" value="1"/>
</dbReference>
<dbReference type="AlphaFoldDB" id="F6BI30"/>
<dbReference type="PANTHER" id="PTHR47199">
    <property type="entry name" value="PHOTOSYSTEM II STABILITY/ASSEMBLY FACTOR HCF136, CHLOROPLASTIC"/>
    <property type="match status" value="1"/>
</dbReference>
<dbReference type="Gene3D" id="2.130.10.10">
    <property type="entry name" value="YVTN repeat-like/Quinoprotein amine dehydrogenase"/>
    <property type="match status" value="2"/>
</dbReference>
<accession>F6BI30</accession>
<name>F6BI30_THEXL</name>
<evidence type="ECO:0008006" key="3">
    <source>
        <dbReference type="Google" id="ProtNLM"/>
    </source>
</evidence>
<evidence type="ECO:0000313" key="2">
    <source>
        <dbReference type="Proteomes" id="UP000007239"/>
    </source>
</evidence>
<dbReference type="Proteomes" id="UP000007239">
    <property type="component" value="Chromosome"/>
</dbReference>
<dbReference type="InterPro" id="IPR036278">
    <property type="entry name" value="Sialidase_sf"/>
</dbReference>
<dbReference type="KEGG" id="txy:Thexy_1675"/>
<proteinExistence type="predicted"/>
<dbReference type="RefSeq" id="WP_013788439.1">
    <property type="nucleotide sequence ID" value="NC_015555.1"/>
</dbReference>
<dbReference type="InterPro" id="IPR015943">
    <property type="entry name" value="WD40/YVTN_repeat-like_dom_sf"/>
</dbReference>
<dbReference type="Pfam" id="PF02012">
    <property type="entry name" value="BNR"/>
    <property type="match status" value="1"/>
</dbReference>
<sequence length="605" mass="68513">MWRLSYRLAVSFVILIFFLTGCGINKNQENSINDTTYKINRNVEFSYNLNNAPKFGLQAIHFINGKDGWAGGQGIILSTNDGGKNWTVEHTGSFNIIGFDFVNSIYGWAISSDRSILKTTDGGKTWIELPKMNVNIENIKFVTVNRGYGTHEGKLYITDDGGQTWESMNTKIKIDSYDFVDQYHGFASYNNSIYYTRDGGISWNFVYNPYLQGQWAVEISALDVNNIWAIYRGKSTSAEEQPYLILKTADGGKNWTALAEEKNFSSFYGSHKTNNFLGSYLSSIDIVDKETAFTIGLNPKNDSDKILISRTTDGGNTWSSYPVPQFDLESIIEGPIPMTFVDTYNGWIASTKNGNGLILSTLDGGQTWQQQYPIRKDNNQKNIEYVNPIIIDALKDIEGNAIIKIYAPTVVPLPEDKKNMYITAVPEMGKFNDSYNVDLIISDKLLDLKNIKIDPTNIDANDILGDFGGFLFASDIDAENYVNAIQQNNGFIVDEQSQKLNYKDFIWGQVYYGKGKYSVQWREGRWTVEVNSPDKPQIDLAKQMVKYLQNYNLPVPLNKGLIVVNVSKNKTTTNIYWTKESSVYYINYNFKPVDALQMAVSMREN</sequence>
<organism evidence="1 2">
    <name type="scientific">Thermoanaerobacterium xylanolyticum (strain ATCC 49914 / DSM 7097 / LX-11)</name>
    <dbReference type="NCBI Taxonomy" id="858215"/>
    <lineage>
        <taxon>Bacteria</taxon>
        <taxon>Bacillati</taxon>
        <taxon>Bacillota</taxon>
        <taxon>Clostridia</taxon>
        <taxon>Thermoanaerobacterales</taxon>
        <taxon>Thermoanaerobacteraceae</taxon>
        <taxon>Thermoanaerobacterium</taxon>
    </lineage>
</organism>
<dbReference type="PROSITE" id="PS51257">
    <property type="entry name" value="PROKAR_LIPOPROTEIN"/>
    <property type="match status" value="1"/>
</dbReference>
<dbReference type="CDD" id="cd15482">
    <property type="entry name" value="Sialidase_non-viral"/>
    <property type="match status" value="1"/>
</dbReference>
<reference evidence="1" key="1">
    <citation type="submission" date="2011-05" db="EMBL/GenBank/DDBJ databases">
        <title>Complete sequence of Thermoanaerobacterium xylanolyticum LX-11.</title>
        <authorList>
            <consortium name="US DOE Joint Genome Institute"/>
            <person name="Lucas S."/>
            <person name="Han J."/>
            <person name="Lapidus A."/>
            <person name="Cheng J.-F."/>
            <person name="Goodwin L."/>
            <person name="Pitluck S."/>
            <person name="Peters L."/>
            <person name="Mikhailova N."/>
            <person name="Lu M."/>
            <person name="Han C."/>
            <person name="Tapia R."/>
            <person name="Land M."/>
            <person name="Hauser L."/>
            <person name="Kyrpides N."/>
            <person name="Ivanova N."/>
            <person name="Pagani I."/>
            <person name="Hemme C."/>
            <person name="Woyke T."/>
        </authorList>
    </citation>
    <scope>NUCLEOTIDE SEQUENCE</scope>
    <source>
        <strain evidence="1">LX-11</strain>
    </source>
</reference>
<dbReference type="EMBL" id="CP002739">
    <property type="protein sequence ID" value="AEF17704.1"/>
    <property type="molecule type" value="Genomic_DNA"/>
</dbReference>
<dbReference type="STRING" id="858215.Thexy_1675"/>